<dbReference type="InterPro" id="IPR013783">
    <property type="entry name" value="Ig-like_fold"/>
</dbReference>
<reference evidence="3" key="1">
    <citation type="submission" date="2023-09" db="EMBL/GenBank/DDBJ databases">
        <authorList>
            <person name="Li S."/>
            <person name="Li X."/>
            <person name="Zhang C."/>
            <person name="Zhao Z."/>
        </authorList>
    </citation>
    <scope>NUCLEOTIDE SEQUENCE [LARGE SCALE GENOMIC DNA]</scope>
    <source>
        <strain evidence="3">SQ345</strain>
    </source>
</reference>
<dbReference type="PROSITE" id="PS51257">
    <property type="entry name" value="PROKAR_LIPOPROTEIN"/>
    <property type="match status" value="1"/>
</dbReference>
<evidence type="ECO:0000313" key="3">
    <source>
        <dbReference type="Proteomes" id="UP001248581"/>
    </source>
</evidence>
<organism evidence="2 3">
    <name type="scientific">Thalassotalea nanhaiensis</name>
    <dbReference type="NCBI Taxonomy" id="3065648"/>
    <lineage>
        <taxon>Bacteria</taxon>
        <taxon>Pseudomonadati</taxon>
        <taxon>Pseudomonadota</taxon>
        <taxon>Gammaproteobacteria</taxon>
        <taxon>Alteromonadales</taxon>
        <taxon>Colwelliaceae</taxon>
        <taxon>Thalassotalea</taxon>
    </lineage>
</organism>
<evidence type="ECO:0000256" key="1">
    <source>
        <dbReference type="SAM" id="MobiDB-lite"/>
    </source>
</evidence>
<evidence type="ECO:0008006" key="4">
    <source>
        <dbReference type="Google" id="ProtNLM"/>
    </source>
</evidence>
<gene>
    <name evidence="2" type="ORF">RI845_13465</name>
</gene>
<dbReference type="InterPro" id="IPR008964">
    <property type="entry name" value="Invasin/intimin_cell_adhesion"/>
</dbReference>
<accession>A0ABY9TGG4</accession>
<dbReference type="RefSeq" id="WP_348386680.1">
    <property type="nucleotide sequence ID" value="NZ_CP134146.1"/>
</dbReference>
<proteinExistence type="predicted"/>
<protein>
    <recommendedName>
        <fullName evidence="4">Big-1 domain-containing protein</fullName>
    </recommendedName>
</protein>
<dbReference type="Gene3D" id="2.60.40.10">
    <property type="entry name" value="Immunoglobulins"/>
    <property type="match status" value="2"/>
</dbReference>
<dbReference type="Proteomes" id="UP001248581">
    <property type="component" value="Chromosome"/>
</dbReference>
<sequence length="772" mass="80490">MNYTIKVLTSLFVILFLLVGCEGDEPSPENIAAHLNGTDNSTDTSTDTSSDDTVTTTVEEVISFNVTMADSLGVETLNVVTGSPVVVSATMLIDEQPQAGVLIAFSMQYNLGVLDPAIGTVLTDENGVASIILSAGNQAGADTIIASGGGLSASMNFSVSAETTNVSMSEAVASPASISATGTSTVSVTINDDDNATSYNEPVVVNFSSVCVAAGLATIESVVVSVNGTAQSTYKDIACGQADTIEVNAKVGSQLLSSSVVIDVQDATAGSINFIGASNEFIALQGTGGSGGGVTRSETSVLTFQVLDVTGNPAAYEEVMFELSSQVGNISLNYTSAQTNADGFVDVIVQSGHVASTIRVIATLVSNPDLSTVSDLLVISSGVADSNSFSLAVSNLNPETWLIDGVQVQVTAHVADHFNNPVPDGTAIAFTTEFGQIEPACKTTNGRCVVTWTSSNPRTPIPDFREPNTFSRWLGDGMDCLDQNGVNTNLNSTNDIVPCPYDNGQLATVDMPSMWGGLGSVYGNRITIFAHLIGEESFSDSNGNGLYDENEAFQDLPAEGFRDDNEDGFYGGRYSDGTLEVGAQEQIDACHADTGFVCHQNGGDNEEYVDFNSNGRYDWQGNQMVNTVLCPVEGQGCTKQLIPIWQNITILQSGSYAVIGLIESGLNNKDINSYFQTVDIANGPATVIANFTDLHNGRMPAGTTVNFSASNGVIVGPSSCTVLNSSSLGFESCSVVIKKSDDAEEVADTGPLTVTITAPSGTQTKASILISD</sequence>
<keyword evidence="3" id="KW-1185">Reference proteome</keyword>
<name>A0ABY9TGG4_9GAMM</name>
<dbReference type="SUPFAM" id="SSF49373">
    <property type="entry name" value="Invasin/intimin cell-adhesion fragments"/>
    <property type="match status" value="2"/>
</dbReference>
<dbReference type="EMBL" id="CP134146">
    <property type="protein sequence ID" value="WNC67521.1"/>
    <property type="molecule type" value="Genomic_DNA"/>
</dbReference>
<feature type="region of interest" description="Disordered" evidence="1">
    <location>
        <begin position="29"/>
        <end position="53"/>
    </location>
</feature>
<evidence type="ECO:0000313" key="2">
    <source>
        <dbReference type="EMBL" id="WNC67521.1"/>
    </source>
</evidence>
<feature type="compositionally biased region" description="Low complexity" evidence="1">
    <location>
        <begin position="38"/>
        <end position="53"/>
    </location>
</feature>